<dbReference type="EMBL" id="GBXM01071580">
    <property type="protein sequence ID" value="JAH36997.1"/>
    <property type="molecule type" value="Transcribed_RNA"/>
</dbReference>
<evidence type="ECO:0000313" key="1">
    <source>
        <dbReference type="EMBL" id="JAH36997.1"/>
    </source>
</evidence>
<proteinExistence type="predicted"/>
<accession>A0A0E9S711</accession>
<organism evidence="1">
    <name type="scientific">Anguilla anguilla</name>
    <name type="common">European freshwater eel</name>
    <name type="synonym">Muraena anguilla</name>
    <dbReference type="NCBI Taxonomy" id="7936"/>
    <lineage>
        <taxon>Eukaryota</taxon>
        <taxon>Metazoa</taxon>
        <taxon>Chordata</taxon>
        <taxon>Craniata</taxon>
        <taxon>Vertebrata</taxon>
        <taxon>Euteleostomi</taxon>
        <taxon>Actinopterygii</taxon>
        <taxon>Neopterygii</taxon>
        <taxon>Teleostei</taxon>
        <taxon>Anguilliformes</taxon>
        <taxon>Anguillidae</taxon>
        <taxon>Anguilla</taxon>
    </lineage>
</organism>
<name>A0A0E9S711_ANGAN</name>
<dbReference type="AlphaFoldDB" id="A0A0E9S711"/>
<sequence length="35" mass="3795">MVNSISCITADSASTKYVSPPKAICGPFTDKRRYS</sequence>
<protein>
    <submittedName>
        <fullName evidence="1">Uncharacterized protein</fullName>
    </submittedName>
</protein>
<reference evidence="1" key="1">
    <citation type="submission" date="2014-11" db="EMBL/GenBank/DDBJ databases">
        <authorList>
            <person name="Amaro Gonzalez C."/>
        </authorList>
    </citation>
    <scope>NUCLEOTIDE SEQUENCE</scope>
</reference>
<reference evidence="1" key="2">
    <citation type="journal article" date="2015" name="Fish Shellfish Immunol.">
        <title>Early steps in the European eel (Anguilla anguilla)-Vibrio vulnificus interaction in the gills: Role of the RtxA13 toxin.</title>
        <authorList>
            <person name="Callol A."/>
            <person name="Pajuelo D."/>
            <person name="Ebbesson L."/>
            <person name="Teles M."/>
            <person name="MacKenzie S."/>
            <person name="Amaro C."/>
        </authorList>
    </citation>
    <scope>NUCLEOTIDE SEQUENCE</scope>
</reference>